<dbReference type="InterPro" id="IPR050796">
    <property type="entry name" value="SCF_F-box_component"/>
</dbReference>
<dbReference type="NCBIfam" id="TIGR01640">
    <property type="entry name" value="F_box_assoc_1"/>
    <property type="match status" value="1"/>
</dbReference>
<dbReference type="EMBL" id="JXTC01000334">
    <property type="protein sequence ID" value="PON63716.1"/>
    <property type="molecule type" value="Genomic_DNA"/>
</dbReference>
<dbReference type="Pfam" id="PF08268">
    <property type="entry name" value="FBA_3"/>
    <property type="match status" value="1"/>
</dbReference>
<dbReference type="InterPro" id="IPR001810">
    <property type="entry name" value="F-box_dom"/>
</dbReference>
<dbReference type="InterPro" id="IPR036047">
    <property type="entry name" value="F-box-like_dom_sf"/>
</dbReference>
<dbReference type="InParanoid" id="A0A2P5CRV6"/>
<gene>
    <name evidence="2" type="ORF">TorRG33x02_275780</name>
</gene>
<reference evidence="3" key="1">
    <citation type="submission" date="2016-06" db="EMBL/GenBank/DDBJ databases">
        <title>Parallel loss of symbiosis genes in relatives of nitrogen-fixing non-legume Parasponia.</title>
        <authorList>
            <person name="Van Velzen R."/>
            <person name="Holmer R."/>
            <person name="Bu F."/>
            <person name="Rutten L."/>
            <person name="Van Zeijl A."/>
            <person name="Liu W."/>
            <person name="Santuari L."/>
            <person name="Cao Q."/>
            <person name="Sharma T."/>
            <person name="Shen D."/>
            <person name="Roswanjaya Y."/>
            <person name="Wardhani T."/>
            <person name="Kalhor M.S."/>
            <person name="Jansen J."/>
            <person name="Van den Hoogen J."/>
            <person name="Gungor B."/>
            <person name="Hartog M."/>
            <person name="Hontelez J."/>
            <person name="Verver J."/>
            <person name="Yang W.-C."/>
            <person name="Schijlen E."/>
            <person name="Repin R."/>
            <person name="Schilthuizen M."/>
            <person name="Schranz E."/>
            <person name="Heidstra R."/>
            <person name="Miyata K."/>
            <person name="Fedorova E."/>
            <person name="Kohlen W."/>
            <person name="Bisseling T."/>
            <person name="Smit S."/>
            <person name="Geurts R."/>
        </authorList>
    </citation>
    <scope>NUCLEOTIDE SEQUENCE [LARGE SCALE GENOMIC DNA]</scope>
    <source>
        <strain evidence="3">cv. RG33-2</strain>
    </source>
</reference>
<dbReference type="AlphaFoldDB" id="A0A2P5CRV6"/>
<dbReference type="Proteomes" id="UP000237000">
    <property type="component" value="Unassembled WGS sequence"/>
</dbReference>
<comment type="caution">
    <text evidence="2">The sequence shown here is derived from an EMBL/GenBank/DDBJ whole genome shotgun (WGS) entry which is preliminary data.</text>
</comment>
<protein>
    <submittedName>
        <fullName evidence="2">F-box domain containing protein</fullName>
    </submittedName>
</protein>
<feature type="domain" description="F-box" evidence="1">
    <location>
        <begin position="12"/>
        <end position="58"/>
    </location>
</feature>
<dbReference type="OrthoDB" id="1918594at2759"/>
<proteinExistence type="predicted"/>
<keyword evidence="3" id="KW-1185">Reference proteome</keyword>
<dbReference type="PANTHER" id="PTHR31672:SF11">
    <property type="entry name" value="F-BOX PROTEIN CPR1-LIKE ISOFORM X2"/>
    <property type="match status" value="1"/>
</dbReference>
<evidence type="ECO:0000259" key="1">
    <source>
        <dbReference type="PROSITE" id="PS50181"/>
    </source>
</evidence>
<evidence type="ECO:0000313" key="2">
    <source>
        <dbReference type="EMBL" id="PON63716.1"/>
    </source>
</evidence>
<accession>A0A2P5CRV6</accession>
<organism evidence="2 3">
    <name type="scientific">Trema orientale</name>
    <name type="common">Charcoal tree</name>
    <name type="synonym">Celtis orientalis</name>
    <dbReference type="NCBI Taxonomy" id="63057"/>
    <lineage>
        <taxon>Eukaryota</taxon>
        <taxon>Viridiplantae</taxon>
        <taxon>Streptophyta</taxon>
        <taxon>Embryophyta</taxon>
        <taxon>Tracheophyta</taxon>
        <taxon>Spermatophyta</taxon>
        <taxon>Magnoliopsida</taxon>
        <taxon>eudicotyledons</taxon>
        <taxon>Gunneridae</taxon>
        <taxon>Pentapetalae</taxon>
        <taxon>rosids</taxon>
        <taxon>fabids</taxon>
        <taxon>Rosales</taxon>
        <taxon>Cannabaceae</taxon>
        <taxon>Trema</taxon>
    </lineage>
</organism>
<evidence type="ECO:0000313" key="3">
    <source>
        <dbReference type="Proteomes" id="UP000237000"/>
    </source>
</evidence>
<name>A0A2P5CRV6_TREOI</name>
<dbReference type="SUPFAM" id="SSF81383">
    <property type="entry name" value="F-box domain"/>
    <property type="match status" value="1"/>
</dbReference>
<dbReference type="InterPro" id="IPR017451">
    <property type="entry name" value="F-box-assoc_interact_dom"/>
</dbReference>
<dbReference type="PROSITE" id="PS50181">
    <property type="entry name" value="FBOX"/>
    <property type="match status" value="1"/>
</dbReference>
<dbReference type="PANTHER" id="PTHR31672">
    <property type="entry name" value="BNACNNG10540D PROTEIN"/>
    <property type="match status" value="1"/>
</dbReference>
<dbReference type="Pfam" id="PF00646">
    <property type="entry name" value="F-box"/>
    <property type="match status" value="1"/>
</dbReference>
<sequence>MGNNKEEENMIEDYLLYLPNLVLYEIFAKLPAEHIIELRHSSKYWNEVTTRNKFIEASFLQSEPSLLIQVASSIPRRLNFKLKLLELDESRLCFKLKRFVTSRMGKVRSTCNGLLLVNDTNHKKILLVANFVTKCCLTLPPCPSGCPHRTCGSALVFDPYEKRYKVIHIYADSFGFEVFTLGSSEWKIIPGPFHDHELHNRPFDERYRWSDPLSTDGQLFLHWKVASDSYIISMDACKETFRKTHLPHHIDKKRYSLLEMNGYLALISNVSSTQFDVWVLKNYQEQIWHKSYSILADSISYLDKNALMTTRSMDLDPNALPDFKKLEPVVSLRNRNSEVIVLRHQRSGCWYIYETKFKVLNKLKNMMNRDCNFIHYKSSLVHWKYDEELLARETI</sequence>
<dbReference type="InterPro" id="IPR013187">
    <property type="entry name" value="F-box-assoc_dom_typ3"/>
</dbReference>